<evidence type="ECO:0000256" key="7">
    <source>
        <dbReference type="ARBA" id="ARBA00049047"/>
    </source>
</evidence>
<reference evidence="10" key="1">
    <citation type="journal article" date="2017" name="J. Phycol.">
        <title>Analysis of chloroplast genomes and a supermatrix inform reclassification of the Rhodomelaceae (Rhodophyta).</title>
        <authorList>
            <person name="Diaz-Tapia P."/>
            <person name="Maggs C.A."/>
            <person name="West J.A."/>
            <person name="Verbruggen H."/>
        </authorList>
    </citation>
    <scope>NUCLEOTIDE SEQUENCE</scope>
    <source>
        <strain evidence="10">JW3535</strain>
    </source>
</reference>
<evidence type="ECO:0000256" key="5">
    <source>
        <dbReference type="ARBA" id="ARBA00023141"/>
    </source>
</evidence>
<dbReference type="RefSeq" id="YP_009392832.1">
    <property type="nucleotide sequence ID" value="NC_035265.1"/>
</dbReference>
<dbReference type="InterPro" id="IPR011060">
    <property type="entry name" value="RibuloseP-bd_barrel"/>
</dbReference>
<dbReference type="PANTHER" id="PTHR43406:SF1">
    <property type="entry name" value="TRYPTOPHAN SYNTHASE ALPHA CHAIN, CHLOROPLASTIC"/>
    <property type="match status" value="1"/>
</dbReference>
<keyword evidence="4 8" id="KW-0822">Tryptophan biosynthesis</keyword>
<dbReference type="EMBL" id="MF101418">
    <property type="protein sequence ID" value="ARW61394.1"/>
    <property type="molecule type" value="Genomic_DNA"/>
</dbReference>
<evidence type="ECO:0000256" key="6">
    <source>
        <dbReference type="ARBA" id="ARBA00023239"/>
    </source>
</evidence>
<keyword evidence="5 8" id="KW-0057">Aromatic amino acid biosynthesis</keyword>
<evidence type="ECO:0000256" key="4">
    <source>
        <dbReference type="ARBA" id="ARBA00022822"/>
    </source>
</evidence>
<comment type="similarity">
    <text evidence="8 9">Belongs to the TrpA family.</text>
</comment>
<dbReference type="NCBIfam" id="TIGR00262">
    <property type="entry name" value="trpA"/>
    <property type="match status" value="1"/>
</dbReference>
<accession>A0A1Z1M6K9</accession>
<feature type="active site" description="Proton acceptor" evidence="8">
    <location>
        <position position="60"/>
    </location>
</feature>
<evidence type="ECO:0000256" key="2">
    <source>
        <dbReference type="ARBA" id="ARBA00011270"/>
    </source>
</evidence>
<dbReference type="PANTHER" id="PTHR43406">
    <property type="entry name" value="TRYPTOPHAN SYNTHASE, ALPHA CHAIN"/>
    <property type="match status" value="1"/>
</dbReference>
<dbReference type="InterPro" id="IPR013785">
    <property type="entry name" value="Aldolase_TIM"/>
</dbReference>
<evidence type="ECO:0000256" key="8">
    <source>
        <dbReference type="HAMAP-Rule" id="MF_00131"/>
    </source>
</evidence>
<dbReference type="Gene3D" id="3.20.20.70">
    <property type="entry name" value="Aldolase class I"/>
    <property type="match status" value="1"/>
</dbReference>
<gene>
    <name evidence="8 10" type="primary">trpA</name>
</gene>
<comment type="subunit">
    <text evidence="2 8">Tetramer of two alpha and two beta chains.</text>
</comment>
<keyword evidence="10" id="KW-0150">Chloroplast</keyword>
<evidence type="ECO:0000256" key="9">
    <source>
        <dbReference type="RuleBase" id="RU003662"/>
    </source>
</evidence>
<dbReference type="GO" id="GO:0004834">
    <property type="term" value="F:tryptophan synthase activity"/>
    <property type="evidence" value="ECO:0007669"/>
    <property type="project" value="UniProtKB-UniRule"/>
</dbReference>
<keyword evidence="3 8" id="KW-0028">Amino-acid biosynthesis</keyword>
<geneLocation type="chloroplast" evidence="10"/>
<keyword evidence="6 8" id="KW-0456">Lyase</keyword>
<dbReference type="HAMAP" id="MF_00131">
    <property type="entry name" value="Trp_synth_alpha"/>
    <property type="match status" value="1"/>
</dbReference>
<dbReference type="SUPFAM" id="SSF51366">
    <property type="entry name" value="Ribulose-phoshate binding barrel"/>
    <property type="match status" value="1"/>
</dbReference>
<evidence type="ECO:0000256" key="3">
    <source>
        <dbReference type="ARBA" id="ARBA00022605"/>
    </source>
</evidence>
<proteinExistence type="inferred from homology"/>
<dbReference type="InterPro" id="IPR002028">
    <property type="entry name" value="Trp_synthase_suA"/>
</dbReference>
<organism evidence="10">
    <name type="scientific">Caloglossa intermedia</name>
    <dbReference type="NCBI Taxonomy" id="100879"/>
    <lineage>
        <taxon>Eukaryota</taxon>
        <taxon>Rhodophyta</taxon>
        <taxon>Florideophyceae</taxon>
        <taxon>Rhodymeniophycidae</taxon>
        <taxon>Ceramiales</taxon>
        <taxon>Delesseriaceae</taxon>
        <taxon>Caloglossa</taxon>
    </lineage>
</organism>
<dbReference type="UniPathway" id="UPA00035">
    <property type="reaction ID" value="UER00044"/>
</dbReference>
<dbReference type="Pfam" id="PF00290">
    <property type="entry name" value="Trp_syntA"/>
    <property type="match status" value="1"/>
</dbReference>
<dbReference type="GeneID" id="33354433"/>
<protein>
    <recommendedName>
        <fullName evidence="8">Tryptophan synthase alpha chain</fullName>
        <ecNumber evidence="8">4.2.1.20</ecNumber>
    </recommendedName>
</protein>
<dbReference type="GO" id="GO:0009507">
    <property type="term" value="C:chloroplast"/>
    <property type="evidence" value="ECO:0007669"/>
    <property type="project" value="UniProtKB-SubCell"/>
</dbReference>
<dbReference type="GO" id="GO:0005829">
    <property type="term" value="C:cytosol"/>
    <property type="evidence" value="ECO:0007669"/>
    <property type="project" value="TreeGrafter"/>
</dbReference>
<dbReference type="EC" id="4.2.1.20" evidence="8"/>
<dbReference type="CDD" id="cd04724">
    <property type="entry name" value="Tryptophan_synthase_alpha"/>
    <property type="match status" value="1"/>
</dbReference>
<comment type="pathway">
    <text evidence="1 8">Amino-acid biosynthesis; L-tryptophan biosynthesis; L-tryptophan from chorismate: step 5/5.</text>
</comment>
<sequence length="266" mass="29245">MNIISSVLSKKRDSRSCALIPFIIAGYPSLDVTVEALHLLDKRGADIIELGIPYADALADGPLIQNASKAALNQGTYIDQVLKILEMVDGGIKAPIIIFTYYNPVLVRGVEKFIKEIAFLGAKGLIIPDLPVEETDYLISVCSYYDIELVLFIAPNSSNHRINKILSKSPGCLYIVSSKGVTGIRDSIDTKLKTLFEDIKNRTNKLTMLGFGISTSEQVSIISKWNVDGIVMGSSFIKILSKANDFSDVQMLDRLGHFCYTMKSSI</sequence>
<name>A0A1Z1M6K9_9FLOR</name>
<evidence type="ECO:0000313" key="10">
    <source>
        <dbReference type="EMBL" id="ARW61394.1"/>
    </source>
</evidence>
<comment type="catalytic activity">
    <reaction evidence="7 8">
        <text>(1S,2R)-1-C-(indol-3-yl)glycerol 3-phosphate + L-serine = D-glyceraldehyde 3-phosphate + L-tryptophan + H2O</text>
        <dbReference type="Rhea" id="RHEA:10532"/>
        <dbReference type="ChEBI" id="CHEBI:15377"/>
        <dbReference type="ChEBI" id="CHEBI:33384"/>
        <dbReference type="ChEBI" id="CHEBI:57912"/>
        <dbReference type="ChEBI" id="CHEBI:58866"/>
        <dbReference type="ChEBI" id="CHEBI:59776"/>
        <dbReference type="EC" id="4.2.1.20"/>
    </reaction>
</comment>
<evidence type="ECO:0000256" key="1">
    <source>
        <dbReference type="ARBA" id="ARBA00004733"/>
    </source>
</evidence>
<comment type="function">
    <text evidence="8">The alpha subunit is responsible for the aldol cleavage of indoleglycerol phosphate to indole and glyceraldehyde 3-phosphate.</text>
</comment>
<keyword evidence="10" id="KW-0934">Plastid</keyword>
<dbReference type="AlphaFoldDB" id="A0A1Z1M6K9"/>
<feature type="active site" description="Proton acceptor" evidence="8">
    <location>
        <position position="49"/>
    </location>
</feature>
<comment type="subcellular location">
    <subcellularLocation>
        <location evidence="8">Plastid</location>
        <location evidence="8">Chloroplast</location>
    </subcellularLocation>
</comment>